<comment type="caution">
    <text evidence="1">The sequence shown here is derived from an EMBL/GenBank/DDBJ whole genome shotgun (WGS) entry which is preliminary data.</text>
</comment>
<dbReference type="Proteomes" id="UP000191124">
    <property type="component" value="Unassembled WGS sequence"/>
</dbReference>
<protein>
    <submittedName>
        <fullName evidence="1">Uncharacterized protein</fullName>
    </submittedName>
</protein>
<dbReference type="EMBL" id="MUAL01000227">
    <property type="protein sequence ID" value="OOR15644.1"/>
    <property type="molecule type" value="Genomic_DNA"/>
</dbReference>
<evidence type="ECO:0000313" key="1">
    <source>
        <dbReference type="EMBL" id="OOR15644.1"/>
    </source>
</evidence>
<accession>A0A1S9U050</accession>
<reference evidence="1 2" key="1">
    <citation type="submission" date="2017-01" db="EMBL/GenBank/DDBJ databases">
        <title>Bacillus cereus isolates.</title>
        <authorList>
            <person name="Beno S.M."/>
        </authorList>
    </citation>
    <scope>NUCLEOTIDE SEQUENCE [LARGE SCALE GENOMIC DNA]</scope>
    <source>
        <strain evidence="1 2">FSL M7-1219</strain>
    </source>
</reference>
<gene>
    <name evidence="1" type="ORF">BW892_29665</name>
</gene>
<evidence type="ECO:0000313" key="2">
    <source>
        <dbReference type="Proteomes" id="UP000191124"/>
    </source>
</evidence>
<sequence>MNIIDFEAAKKRKQNQNEQQTITIPVVERIFVENGEVKYETLGEKQFQVGCLKNKYHNVV</sequence>
<proteinExistence type="predicted"/>
<organism evidence="1 2">
    <name type="scientific">Bacillus cereus</name>
    <dbReference type="NCBI Taxonomy" id="1396"/>
    <lineage>
        <taxon>Bacteria</taxon>
        <taxon>Bacillati</taxon>
        <taxon>Bacillota</taxon>
        <taxon>Bacilli</taxon>
        <taxon>Bacillales</taxon>
        <taxon>Bacillaceae</taxon>
        <taxon>Bacillus</taxon>
        <taxon>Bacillus cereus group</taxon>
    </lineage>
</organism>
<name>A0A1S9U050_BACCE</name>
<dbReference type="AlphaFoldDB" id="A0A1S9U050"/>
<dbReference type="RefSeq" id="WP_078182435.1">
    <property type="nucleotide sequence ID" value="NZ_MUAL01000227.1"/>
</dbReference>